<evidence type="ECO:0000313" key="2">
    <source>
        <dbReference type="RefSeq" id="XP_028031791.1"/>
    </source>
</evidence>
<evidence type="ECO:0000313" key="1">
    <source>
        <dbReference type="Proteomes" id="UP000504629"/>
    </source>
</evidence>
<gene>
    <name evidence="2" type="primary">LOC114244237</name>
</gene>
<dbReference type="Proteomes" id="UP000504629">
    <property type="component" value="Unplaced"/>
</dbReference>
<keyword evidence="1" id="KW-1185">Reference proteome</keyword>
<dbReference type="AlphaFoldDB" id="A0A6J2JPZ4"/>
<dbReference type="OrthoDB" id="7439560at2759"/>
<name>A0A6J2JPZ4_BOMMA</name>
<proteinExistence type="predicted"/>
<dbReference type="GeneID" id="114244237"/>
<dbReference type="RefSeq" id="XP_028031791.1">
    <property type="nucleotide sequence ID" value="XM_028175990.1"/>
</dbReference>
<sequence>MIRTLEIKLEKEASGKREMIFAHDICDLCKELVDRDSNYYKYFKHIDFPATPGGGDYPIHDFVLDADEIPLNSYNVGLYVATMNIYENPTGDCKANKEFLCSLHLGLSVEME</sequence>
<dbReference type="KEGG" id="bman:114244237"/>
<protein>
    <submittedName>
        <fullName evidence="2">Uncharacterized protein LOC114244237</fullName>
    </submittedName>
</protein>
<organism evidence="1 2">
    <name type="scientific">Bombyx mandarina</name>
    <name type="common">Wild silk moth</name>
    <name type="synonym">Wild silkworm</name>
    <dbReference type="NCBI Taxonomy" id="7092"/>
    <lineage>
        <taxon>Eukaryota</taxon>
        <taxon>Metazoa</taxon>
        <taxon>Ecdysozoa</taxon>
        <taxon>Arthropoda</taxon>
        <taxon>Hexapoda</taxon>
        <taxon>Insecta</taxon>
        <taxon>Pterygota</taxon>
        <taxon>Neoptera</taxon>
        <taxon>Endopterygota</taxon>
        <taxon>Lepidoptera</taxon>
        <taxon>Glossata</taxon>
        <taxon>Ditrysia</taxon>
        <taxon>Bombycoidea</taxon>
        <taxon>Bombycidae</taxon>
        <taxon>Bombycinae</taxon>
        <taxon>Bombyx</taxon>
    </lineage>
</organism>
<reference evidence="2" key="1">
    <citation type="submission" date="2025-08" db="UniProtKB">
        <authorList>
            <consortium name="RefSeq"/>
        </authorList>
    </citation>
    <scope>IDENTIFICATION</scope>
    <source>
        <tissue evidence="2">Silk gland</tissue>
    </source>
</reference>
<accession>A0A6J2JPZ4</accession>